<gene>
    <name evidence="5" type="ORF">A7Q00_05195</name>
</gene>
<dbReference type="GO" id="GO:0003697">
    <property type="term" value="F:single-stranded DNA binding"/>
    <property type="evidence" value="ECO:0007669"/>
    <property type="project" value="InterPro"/>
</dbReference>
<evidence type="ECO:0000256" key="3">
    <source>
        <dbReference type="RuleBase" id="RU000524"/>
    </source>
</evidence>
<evidence type="ECO:0000313" key="6">
    <source>
        <dbReference type="Proteomes" id="UP000077726"/>
    </source>
</evidence>
<dbReference type="SUPFAM" id="SSF50249">
    <property type="entry name" value="Nucleic acid-binding proteins"/>
    <property type="match status" value="1"/>
</dbReference>
<dbReference type="InterPro" id="IPR012340">
    <property type="entry name" value="NA-bd_OB-fold"/>
</dbReference>
<evidence type="ECO:0000313" key="5">
    <source>
        <dbReference type="EMBL" id="OAM43562.1"/>
    </source>
</evidence>
<feature type="region of interest" description="Disordered" evidence="4">
    <location>
        <begin position="107"/>
        <end position="128"/>
    </location>
</feature>
<dbReference type="EMBL" id="LXSQ01000013">
    <property type="protein sequence ID" value="OAM43562.1"/>
    <property type="molecule type" value="Genomic_DNA"/>
</dbReference>
<dbReference type="OrthoDB" id="2941839at2"/>
<dbReference type="Gene3D" id="2.40.50.140">
    <property type="entry name" value="Nucleic acid-binding proteins"/>
    <property type="match status" value="1"/>
</dbReference>
<evidence type="ECO:0000256" key="2">
    <source>
        <dbReference type="PIRNR" id="PIRNR002070"/>
    </source>
</evidence>
<organism evidence="5 6">
    <name type="scientific">Eikenella halliae</name>
    <dbReference type="NCBI Taxonomy" id="1795832"/>
    <lineage>
        <taxon>Bacteria</taxon>
        <taxon>Pseudomonadati</taxon>
        <taxon>Pseudomonadota</taxon>
        <taxon>Betaproteobacteria</taxon>
        <taxon>Neisseriales</taxon>
        <taxon>Neisseriaceae</taxon>
        <taxon>Eikenella</taxon>
    </lineage>
</organism>
<dbReference type="PROSITE" id="PS50935">
    <property type="entry name" value="SSB"/>
    <property type="match status" value="1"/>
</dbReference>
<comment type="caution">
    <text evidence="5">The sequence shown here is derived from an EMBL/GenBank/DDBJ whole genome shotgun (WGS) entry which is preliminary data.</text>
</comment>
<name>A0A1B6VZC2_9NEIS</name>
<evidence type="ECO:0000256" key="4">
    <source>
        <dbReference type="SAM" id="MobiDB-lite"/>
    </source>
</evidence>
<dbReference type="InterPro" id="IPR011344">
    <property type="entry name" value="ssDNA-bd"/>
</dbReference>
<dbReference type="GO" id="GO:0006260">
    <property type="term" value="P:DNA replication"/>
    <property type="evidence" value="ECO:0007669"/>
    <property type="project" value="InterPro"/>
</dbReference>
<dbReference type="STRING" id="1795832.A7Q00_05195"/>
<dbReference type="RefSeq" id="WP_064089554.1">
    <property type="nucleotide sequence ID" value="NZ_LXSQ01000013.1"/>
</dbReference>
<sequence length="128" mass="14330">MNKFLISGRTTKDLVLETTAHGKPFTVLTIAENYGYIKDGQKVESVNYFRILAYGEQAKNAVKFCGKGSYLLIEARIENDNYEKDGHKIYKDAMIARRIEYAALKAPAGSSAAENPPAFTYDPEQEVK</sequence>
<dbReference type="InterPro" id="IPR000424">
    <property type="entry name" value="Primosome_PriB/ssb"/>
</dbReference>
<keyword evidence="6" id="KW-1185">Reference proteome</keyword>
<reference evidence="6" key="1">
    <citation type="submission" date="2016-05" db="EMBL/GenBank/DDBJ databases">
        <title>Draft genome of Corynebacterium afermentans subsp. afermentans LCDC 88199T.</title>
        <authorList>
            <person name="Bernier A.-M."/>
            <person name="Bernard K."/>
        </authorList>
    </citation>
    <scope>NUCLEOTIDE SEQUENCE [LARGE SCALE GENOMIC DNA]</scope>
    <source>
        <strain evidence="6">NML130454</strain>
    </source>
</reference>
<dbReference type="NCBIfam" id="TIGR00621">
    <property type="entry name" value="ssb"/>
    <property type="match status" value="1"/>
</dbReference>
<dbReference type="AlphaFoldDB" id="A0A1B6VZC2"/>
<evidence type="ECO:0000256" key="1">
    <source>
        <dbReference type="ARBA" id="ARBA00023125"/>
    </source>
</evidence>
<dbReference type="Proteomes" id="UP000077726">
    <property type="component" value="Unassembled WGS sequence"/>
</dbReference>
<protein>
    <recommendedName>
        <fullName evidence="2 3">Single-stranded DNA-binding protein</fullName>
    </recommendedName>
</protein>
<keyword evidence="1 2" id="KW-0238">DNA-binding</keyword>
<dbReference type="Pfam" id="PF00436">
    <property type="entry name" value="SSB"/>
    <property type="match status" value="1"/>
</dbReference>
<accession>A0A1B6VZC2</accession>
<dbReference type="PIRSF" id="PIRSF002070">
    <property type="entry name" value="SSB"/>
    <property type="match status" value="1"/>
</dbReference>
<proteinExistence type="predicted"/>